<accession>A0A0F8WHU9</accession>
<dbReference type="EMBL" id="LAZR01065118">
    <property type="protein sequence ID" value="KKK56188.1"/>
    <property type="molecule type" value="Genomic_DNA"/>
</dbReference>
<comment type="caution">
    <text evidence="1">The sequence shown here is derived from an EMBL/GenBank/DDBJ whole genome shotgun (WGS) entry which is preliminary data.</text>
</comment>
<name>A0A0F8WHU9_9ZZZZ</name>
<gene>
    <name evidence="1" type="ORF">LCGC14_3067060</name>
</gene>
<organism evidence="1">
    <name type="scientific">marine sediment metagenome</name>
    <dbReference type="NCBI Taxonomy" id="412755"/>
    <lineage>
        <taxon>unclassified sequences</taxon>
        <taxon>metagenomes</taxon>
        <taxon>ecological metagenomes</taxon>
    </lineage>
</organism>
<dbReference type="AlphaFoldDB" id="A0A0F8WHU9"/>
<proteinExistence type="predicted"/>
<reference evidence="1" key="1">
    <citation type="journal article" date="2015" name="Nature">
        <title>Complex archaea that bridge the gap between prokaryotes and eukaryotes.</title>
        <authorList>
            <person name="Spang A."/>
            <person name="Saw J.H."/>
            <person name="Jorgensen S.L."/>
            <person name="Zaremba-Niedzwiedzka K."/>
            <person name="Martijn J."/>
            <person name="Lind A.E."/>
            <person name="van Eijk R."/>
            <person name="Schleper C."/>
            <person name="Guy L."/>
            <person name="Ettema T.J."/>
        </authorList>
    </citation>
    <scope>NUCLEOTIDE SEQUENCE</scope>
</reference>
<evidence type="ECO:0000313" key="1">
    <source>
        <dbReference type="EMBL" id="KKK56188.1"/>
    </source>
</evidence>
<protein>
    <submittedName>
        <fullName evidence="1">Uncharacterized protein</fullName>
    </submittedName>
</protein>
<sequence>MKKLNWIGIPARDIDRIIDGAIQRIETGEDVYSCCALIAQGKRIDDWKVRKAYTKTFGPVTDYPDNYGHAFVTEVNRATYNNPSKAKDFRVLMLSLFRAAWRDLT</sequence>